<dbReference type="AlphaFoldDB" id="A0A223D3I2"/>
<dbReference type="Gene3D" id="3.60.15.10">
    <property type="entry name" value="Ribonuclease Z/Hydroxyacylglutathione hydrolase-like"/>
    <property type="match status" value="1"/>
</dbReference>
<dbReference type="InterPro" id="IPR036388">
    <property type="entry name" value="WH-like_DNA-bd_sf"/>
</dbReference>
<dbReference type="PANTHER" id="PTHR23131">
    <property type="entry name" value="ENDORIBONUCLEASE LACTB2"/>
    <property type="match status" value="1"/>
</dbReference>
<name>A0A223D3I2_9BACL</name>
<dbReference type="Gene3D" id="1.10.10.10">
    <property type="entry name" value="Winged helix-like DNA-binding domain superfamily/Winged helix DNA-binding domain"/>
    <property type="match status" value="1"/>
</dbReference>
<evidence type="ECO:0000313" key="3">
    <source>
        <dbReference type="Proteomes" id="UP000214688"/>
    </source>
</evidence>
<dbReference type="OrthoDB" id="9802248at2"/>
<evidence type="ECO:0000313" key="2">
    <source>
        <dbReference type="EMBL" id="ASS76131.1"/>
    </source>
</evidence>
<dbReference type="PANTHER" id="PTHR23131:SF0">
    <property type="entry name" value="ENDORIBONUCLEASE LACTB2"/>
    <property type="match status" value="1"/>
</dbReference>
<gene>
    <name evidence="2" type="ORF">CIG75_14965</name>
</gene>
<dbReference type="RefSeq" id="WP_094237364.1">
    <property type="nucleotide sequence ID" value="NZ_CP022657.1"/>
</dbReference>
<dbReference type="InterPro" id="IPR036866">
    <property type="entry name" value="RibonucZ/Hydroxyglut_hydro"/>
</dbReference>
<dbReference type="KEGG" id="tab:CIG75_14965"/>
<dbReference type="SMART" id="SM00849">
    <property type="entry name" value="Lactamase_B"/>
    <property type="match status" value="1"/>
</dbReference>
<organism evidence="2 3">
    <name type="scientific">Tumebacillus algifaecis</name>
    <dbReference type="NCBI Taxonomy" id="1214604"/>
    <lineage>
        <taxon>Bacteria</taxon>
        <taxon>Bacillati</taxon>
        <taxon>Bacillota</taxon>
        <taxon>Bacilli</taxon>
        <taxon>Bacillales</taxon>
        <taxon>Alicyclobacillaceae</taxon>
        <taxon>Tumebacillus</taxon>
    </lineage>
</organism>
<evidence type="ECO:0000259" key="1">
    <source>
        <dbReference type="SMART" id="SM00849"/>
    </source>
</evidence>
<accession>A0A223D3I2</accession>
<dbReference type="InterPro" id="IPR001279">
    <property type="entry name" value="Metallo-B-lactamas"/>
</dbReference>
<sequence>MKVTQHVHQLPVTTPTLYPATTTNVYVVTNGNSAVLIDAGYEHEVAHQAVIEYLANIGSPNVEAILLTHYHRDHSPGTKFFTAHFDCPVYAHPAEVAFIEREIAPVRIEHTLLDGDVVSVGGMELHVLHAPGHTHGCLNFWLPEDKVLFTADNIVGEGTTWIGPPDGDLRAYLHTLQRLKKYPASWIAPGHGQMIGNVQEKIDFFIGRRLEREAQIFELVSERALTVDELVQAVYRDTVHPSVIWVAERTIQGHLLKLVGDGRVSKTEGARYLEKK</sequence>
<dbReference type="EMBL" id="CP022657">
    <property type="protein sequence ID" value="ASS76131.1"/>
    <property type="molecule type" value="Genomic_DNA"/>
</dbReference>
<dbReference type="InterPro" id="IPR041516">
    <property type="entry name" value="LACTB2_WH"/>
</dbReference>
<protein>
    <recommendedName>
        <fullName evidence="1">Metallo-beta-lactamase domain-containing protein</fullName>
    </recommendedName>
</protein>
<dbReference type="Pfam" id="PF00753">
    <property type="entry name" value="Lactamase_B"/>
    <property type="match status" value="1"/>
</dbReference>
<dbReference type="SUPFAM" id="SSF56281">
    <property type="entry name" value="Metallo-hydrolase/oxidoreductase"/>
    <property type="match status" value="1"/>
</dbReference>
<reference evidence="2 3" key="1">
    <citation type="journal article" date="2015" name="Int. J. Syst. Evol. Microbiol.">
        <title>Tumebacillus algifaecis sp. nov., isolated from decomposing algal scum.</title>
        <authorList>
            <person name="Wu Y.F."/>
            <person name="Zhang B."/>
            <person name="Xing P."/>
            <person name="Wu Q.L."/>
            <person name="Liu S.J."/>
        </authorList>
    </citation>
    <scope>NUCLEOTIDE SEQUENCE [LARGE SCALE GENOMIC DNA]</scope>
    <source>
        <strain evidence="2 3">THMBR28</strain>
    </source>
</reference>
<keyword evidence="3" id="KW-1185">Reference proteome</keyword>
<dbReference type="Pfam" id="PF17778">
    <property type="entry name" value="WHD_BLACT"/>
    <property type="match status" value="1"/>
</dbReference>
<dbReference type="InterPro" id="IPR050662">
    <property type="entry name" value="Sec-metab_biosynth-thioest"/>
</dbReference>
<dbReference type="Proteomes" id="UP000214688">
    <property type="component" value="Chromosome"/>
</dbReference>
<feature type="domain" description="Metallo-beta-lactamase" evidence="1">
    <location>
        <begin position="22"/>
        <end position="191"/>
    </location>
</feature>
<proteinExistence type="predicted"/>